<keyword evidence="12" id="KW-0223">Dioxygenase</keyword>
<evidence type="ECO:0000256" key="6">
    <source>
        <dbReference type="ARBA" id="ARBA00022737"/>
    </source>
</evidence>
<evidence type="ECO:0000313" key="13">
    <source>
        <dbReference type="Proteomes" id="UP000243217"/>
    </source>
</evidence>
<feature type="domain" description="VOC" evidence="11">
    <location>
        <begin position="242"/>
        <end position="332"/>
    </location>
</feature>
<feature type="compositionally biased region" description="Low complexity" evidence="10">
    <location>
        <begin position="15"/>
        <end position="34"/>
    </location>
</feature>
<dbReference type="CDD" id="cd08342">
    <property type="entry name" value="HPPD_N_like"/>
    <property type="match status" value="1"/>
</dbReference>
<feature type="region of interest" description="Disordered" evidence="10">
    <location>
        <begin position="1"/>
        <end position="48"/>
    </location>
</feature>
<keyword evidence="12" id="KW-0560">Oxidoreductase</keyword>
<dbReference type="EC" id="1.13.11.27" evidence="4"/>
<dbReference type="GO" id="GO:0003868">
    <property type="term" value="F:4-hydroxyphenylpyruvate dioxygenase activity"/>
    <property type="evidence" value="ECO:0007669"/>
    <property type="project" value="UniProtKB-EC"/>
</dbReference>
<organism evidence="12 13">
    <name type="scientific">Thraustotheca clavata</name>
    <dbReference type="NCBI Taxonomy" id="74557"/>
    <lineage>
        <taxon>Eukaryota</taxon>
        <taxon>Sar</taxon>
        <taxon>Stramenopiles</taxon>
        <taxon>Oomycota</taxon>
        <taxon>Saprolegniomycetes</taxon>
        <taxon>Saprolegniales</taxon>
        <taxon>Achlyaceae</taxon>
        <taxon>Thraustotheca</taxon>
    </lineage>
</organism>
<evidence type="ECO:0000259" key="11">
    <source>
        <dbReference type="PROSITE" id="PS51819"/>
    </source>
</evidence>
<dbReference type="InterPro" id="IPR037523">
    <property type="entry name" value="VOC_core"/>
</dbReference>
<evidence type="ECO:0000256" key="9">
    <source>
        <dbReference type="ARBA" id="ARBA00023232"/>
    </source>
</evidence>
<dbReference type="Proteomes" id="UP000243217">
    <property type="component" value="Unassembled WGS sequence"/>
</dbReference>
<dbReference type="SUPFAM" id="SSF54593">
    <property type="entry name" value="Glyoxalase/Bleomycin resistance protein/Dihydroxybiphenyl dioxygenase"/>
    <property type="match status" value="1"/>
</dbReference>
<comment type="similarity">
    <text evidence="3">Belongs to the 4HPPD family.</text>
</comment>
<feature type="domain" description="VOC" evidence="11">
    <location>
        <begin position="71"/>
        <end position="230"/>
    </location>
</feature>
<dbReference type="STRING" id="74557.A0A1V9YF03"/>
<gene>
    <name evidence="12" type="ORF">THRCLA_10838</name>
</gene>
<dbReference type="PROSITE" id="PS51819">
    <property type="entry name" value="VOC"/>
    <property type="match status" value="2"/>
</dbReference>
<proteinExistence type="inferred from homology"/>
<dbReference type="InterPro" id="IPR005956">
    <property type="entry name" value="4OHPhenylPyrv_dOase"/>
</dbReference>
<dbReference type="Gene3D" id="3.10.180.10">
    <property type="entry name" value="2,3-Dihydroxybiphenyl 1,2-Dioxygenase, domain 1"/>
    <property type="match status" value="2"/>
</dbReference>
<evidence type="ECO:0000256" key="4">
    <source>
        <dbReference type="ARBA" id="ARBA00013222"/>
    </source>
</evidence>
<dbReference type="OrthoDB" id="414569at2759"/>
<keyword evidence="7" id="KW-0828">Tyrosine catabolism</keyword>
<accession>A0A1V9YF03</accession>
<keyword evidence="5" id="KW-0479">Metal-binding</keyword>
<feature type="non-terminal residue" evidence="12">
    <location>
        <position position="332"/>
    </location>
</feature>
<comment type="cofactor">
    <cofactor evidence="1">
        <name>Fe cation</name>
        <dbReference type="ChEBI" id="CHEBI:24875"/>
    </cofactor>
</comment>
<name>A0A1V9YF03_9STRA</name>
<dbReference type="GO" id="GO:0006559">
    <property type="term" value="P:L-phenylalanine catabolic process"/>
    <property type="evidence" value="ECO:0007669"/>
    <property type="project" value="UniProtKB-KW"/>
</dbReference>
<evidence type="ECO:0000256" key="8">
    <source>
        <dbReference type="ARBA" id="ARBA00023004"/>
    </source>
</evidence>
<keyword evidence="13" id="KW-1185">Reference proteome</keyword>
<dbReference type="InterPro" id="IPR029068">
    <property type="entry name" value="Glyas_Bleomycin-R_OHBP_Dase"/>
</dbReference>
<evidence type="ECO:0000256" key="2">
    <source>
        <dbReference type="ARBA" id="ARBA00005162"/>
    </source>
</evidence>
<evidence type="ECO:0000256" key="3">
    <source>
        <dbReference type="ARBA" id="ARBA00005877"/>
    </source>
</evidence>
<sequence length="332" mass="36596">MSSPRKGSPKKGSPKKSATPAKSPTKKASSPTKRAASPKKSESPSKKKMKLVGYNNFVRHNPKLDKFAMHKFHHVEFYCQDATNVSKRFGWGAGLKCVAKSDQSTGNHSYASYVMQSGELKFVISAPYSRANHKKENVPPHPGFDIDFAHEFCCKHGLAVRAMAISVDDAKVAHEISVKNGAESVCPPKTLKDKKTNTTLVISEVKFYGEVVLRYVSGDYKGRYFPGYEDVEGPDVGIGIERLDHAVGNVPKLIDVVQYICDFTGWHEFAEFTTEDVGTVDSGLNSMVLANNAELILLPINEPTFGTKRKSQIQTFLEQNEGPGLQHMALKT</sequence>
<dbReference type="GO" id="GO:0006572">
    <property type="term" value="P:L-tyrosine catabolic process"/>
    <property type="evidence" value="ECO:0007669"/>
    <property type="project" value="UniProtKB-KW"/>
</dbReference>
<dbReference type="InterPro" id="IPR041736">
    <property type="entry name" value="4OHPhenylPyrv_dOase_N"/>
</dbReference>
<dbReference type="PANTHER" id="PTHR11959">
    <property type="entry name" value="4-HYDROXYPHENYLPYRUVATE DIOXYGENASE"/>
    <property type="match status" value="1"/>
</dbReference>
<keyword evidence="6" id="KW-0677">Repeat</keyword>
<evidence type="ECO:0000256" key="10">
    <source>
        <dbReference type="SAM" id="MobiDB-lite"/>
    </source>
</evidence>
<dbReference type="PANTHER" id="PTHR11959:SF1">
    <property type="entry name" value="4-HYDROXYPHENYLPYRUVATE DIOXYGENASE"/>
    <property type="match status" value="1"/>
</dbReference>
<keyword evidence="12" id="KW-0670">Pyruvate</keyword>
<protein>
    <recommendedName>
        <fullName evidence="4">4-hydroxyphenylpyruvate dioxygenase</fullName>
        <ecNumber evidence="4">1.13.11.27</ecNumber>
    </recommendedName>
</protein>
<reference evidence="12 13" key="1">
    <citation type="journal article" date="2014" name="Genome Biol. Evol.">
        <title>The secreted proteins of Achlya hypogyna and Thraustotheca clavata identify the ancestral oomycete secretome and reveal gene acquisitions by horizontal gene transfer.</title>
        <authorList>
            <person name="Misner I."/>
            <person name="Blouin N."/>
            <person name="Leonard G."/>
            <person name="Richards T.A."/>
            <person name="Lane C.E."/>
        </authorList>
    </citation>
    <scope>NUCLEOTIDE SEQUENCE [LARGE SCALE GENOMIC DNA]</scope>
    <source>
        <strain evidence="12 13">ATCC 34112</strain>
    </source>
</reference>
<dbReference type="EMBL" id="JNBS01004030">
    <property type="protein sequence ID" value="OQR84334.1"/>
    <property type="molecule type" value="Genomic_DNA"/>
</dbReference>
<evidence type="ECO:0000313" key="12">
    <source>
        <dbReference type="EMBL" id="OQR84334.1"/>
    </source>
</evidence>
<keyword evidence="8" id="KW-0408">Iron</keyword>
<dbReference type="AlphaFoldDB" id="A0A1V9YF03"/>
<comment type="pathway">
    <text evidence="2">Amino-acid degradation; L-phenylalanine degradation; acetoacetate and fumarate from L-phenylalanine: step 3/6.</text>
</comment>
<comment type="caution">
    <text evidence="12">The sequence shown here is derived from an EMBL/GenBank/DDBJ whole genome shotgun (WGS) entry which is preliminary data.</text>
</comment>
<evidence type="ECO:0000256" key="7">
    <source>
        <dbReference type="ARBA" id="ARBA00022878"/>
    </source>
</evidence>
<dbReference type="GO" id="GO:0046872">
    <property type="term" value="F:metal ion binding"/>
    <property type="evidence" value="ECO:0007669"/>
    <property type="project" value="UniProtKB-KW"/>
</dbReference>
<keyword evidence="9" id="KW-0585">Phenylalanine catabolism</keyword>
<evidence type="ECO:0000256" key="5">
    <source>
        <dbReference type="ARBA" id="ARBA00022723"/>
    </source>
</evidence>
<evidence type="ECO:0000256" key="1">
    <source>
        <dbReference type="ARBA" id="ARBA00001962"/>
    </source>
</evidence>